<protein>
    <recommendedName>
        <fullName evidence="5">Ser-Thr-rich glycosyl-phosphatidyl-inositol-anchored membrane family-domain-containing protein</fullName>
    </recommendedName>
</protein>
<organism evidence="3 4">
    <name type="scientific">Acaromyces ingoldii</name>
    <dbReference type="NCBI Taxonomy" id="215250"/>
    <lineage>
        <taxon>Eukaryota</taxon>
        <taxon>Fungi</taxon>
        <taxon>Dikarya</taxon>
        <taxon>Basidiomycota</taxon>
        <taxon>Ustilaginomycotina</taxon>
        <taxon>Exobasidiomycetes</taxon>
        <taxon>Exobasidiales</taxon>
        <taxon>Cryptobasidiaceae</taxon>
        <taxon>Acaromyces</taxon>
    </lineage>
</organism>
<dbReference type="STRING" id="215250.A0A316YM39"/>
<keyword evidence="2" id="KW-0732">Signal</keyword>
<evidence type="ECO:0000256" key="2">
    <source>
        <dbReference type="SAM" id="SignalP"/>
    </source>
</evidence>
<accession>A0A316YM39</accession>
<feature type="compositionally biased region" description="Low complexity" evidence="1">
    <location>
        <begin position="174"/>
        <end position="230"/>
    </location>
</feature>
<feature type="chain" id="PRO_5016242669" description="Ser-Thr-rich glycosyl-phosphatidyl-inositol-anchored membrane family-domain-containing protein" evidence="2">
    <location>
        <begin position="25"/>
        <end position="263"/>
    </location>
</feature>
<feature type="compositionally biased region" description="Polar residues" evidence="1">
    <location>
        <begin position="24"/>
        <end position="40"/>
    </location>
</feature>
<evidence type="ECO:0000313" key="4">
    <source>
        <dbReference type="Proteomes" id="UP000245768"/>
    </source>
</evidence>
<gene>
    <name evidence="3" type="ORF">FA10DRAFT_286029</name>
</gene>
<dbReference type="OrthoDB" id="5420143at2759"/>
<dbReference type="RefSeq" id="XP_025377517.1">
    <property type="nucleotide sequence ID" value="XM_025524045.1"/>
</dbReference>
<feature type="region of interest" description="Disordered" evidence="1">
    <location>
        <begin position="24"/>
        <end position="54"/>
    </location>
</feature>
<sequence>MFASPSRLFLTLAAVAALCDVATSQTPQSGPTTGDTTAASVTEPLSAAPGTKSDIVITSPTSGTEWHTQSENSIEWTGTTPSVFSFQIINSDRSVLADGLSLGNNIPVTARKDTFQLGDVKPASGYKVRIYDVRNISVELATSPSFSILAKIQTPATNSSNATSSWNGLGNGPNAASAGSTTTTSQTASNVTSNGGISPTTTTETVHGNTTVPSSSTNTSTRPAPSNSTSAPKNVAMTSFETHSSLNLLFFNALLAGAIMALV</sequence>
<feature type="signal peptide" evidence="2">
    <location>
        <begin position="1"/>
        <end position="24"/>
    </location>
</feature>
<evidence type="ECO:0000256" key="1">
    <source>
        <dbReference type="SAM" id="MobiDB-lite"/>
    </source>
</evidence>
<evidence type="ECO:0008006" key="5">
    <source>
        <dbReference type="Google" id="ProtNLM"/>
    </source>
</evidence>
<feature type="region of interest" description="Disordered" evidence="1">
    <location>
        <begin position="157"/>
        <end position="233"/>
    </location>
</feature>
<dbReference type="EMBL" id="KZ819636">
    <property type="protein sequence ID" value="PWN90319.1"/>
    <property type="molecule type" value="Genomic_DNA"/>
</dbReference>
<proteinExistence type="predicted"/>
<dbReference type="GeneID" id="37045961"/>
<keyword evidence="4" id="KW-1185">Reference proteome</keyword>
<name>A0A316YM39_9BASI</name>
<dbReference type="AlphaFoldDB" id="A0A316YM39"/>
<dbReference type="Proteomes" id="UP000245768">
    <property type="component" value="Unassembled WGS sequence"/>
</dbReference>
<dbReference type="InParanoid" id="A0A316YM39"/>
<evidence type="ECO:0000313" key="3">
    <source>
        <dbReference type="EMBL" id="PWN90319.1"/>
    </source>
</evidence>
<reference evidence="3 4" key="1">
    <citation type="journal article" date="2018" name="Mol. Biol. Evol.">
        <title>Broad Genomic Sampling Reveals a Smut Pathogenic Ancestry of the Fungal Clade Ustilaginomycotina.</title>
        <authorList>
            <person name="Kijpornyongpan T."/>
            <person name="Mondo S.J."/>
            <person name="Barry K."/>
            <person name="Sandor L."/>
            <person name="Lee J."/>
            <person name="Lipzen A."/>
            <person name="Pangilinan J."/>
            <person name="LaButti K."/>
            <person name="Hainaut M."/>
            <person name="Henrissat B."/>
            <person name="Grigoriev I.V."/>
            <person name="Spatafora J.W."/>
            <person name="Aime M.C."/>
        </authorList>
    </citation>
    <scope>NUCLEOTIDE SEQUENCE [LARGE SCALE GENOMIC DNA]</scope>
    <source>
        <strain evidence="3 4">MCA 4198</strain>
    </source>
</reference>